<dbReference type="RefSeq" id="WP_066402995.1">
    <property type="nucleotide sequence ID" value="NZ_CP011390.1"/>
</dbReference>
<evidence type="ECO:0008006" key="5">
    <source>
        <dbReference type="Google" id="ProtNLM"/>
    </source>
</evidence>
<dbReference type="Pfam" id="PF14905">
    <property type="entry name" value="OMP_b-brl_3"/>
    <property type="match status" value="1"/>
</dbReference>
<dbReference type="Gene3D" id="2.170.130.10">
    <property type="entry name" value="TonB-dependent receptor, plug domain"/>
    <property type="match status" value="1"/>
</dbReference>
<gene>
    <name evidence="3" type="ORF">SY85_07300</name>
</gene>
<proteinExistence type="predicted"/>
<reference evidence="3 4" key="2">
    <citation type="journal article" date="2016" name="Int. J. Syst. Evol. Microbiol.">
        <title>Flavisolibacter tropicus sp. nov., isolated from tropical soil.</title>
        <authorList>
            <person name="Lee J.J."/>
            <person name="Kang M.S."/>
            <person name="Kim G.S."/>
            <person name="Lee C.S."/>
            <person name="Lim S."/>
            <person name="Lee J."/>
            <person name="Roh S.H."/>
            <person name="Kang H."/>
            <person name="Ha J.M."/>
            <person name="Bae S."/>
            <person name="Jung H.Y."/>
            <person name="Kim M.K."/>
        </authorList>
    </citation>
    <scope>NUCLEOTIDE SEQUENCE [LARGE SCALE GENOMIC DNA]</scope>
    <source>
        <strain evidence="3 4">LCS9</strain>
    </source>
</reference>
<dbReference type="SUPFAM" id="SSF49464">
    <property type="entry name" value="Carboxypeptidase regulatory domain-like"/>
    <property type="match status" value="1"/>
</dbReference>
<evidence type="ECO:0000259" key="2">
    <source>
        <dbReference type="Pfam" id="PF14905"/>
    </source>
</evidence>
<sequence>MTRLLCTTVLLLISVVLFGQYKVTGKVTEEGKFVSQATILLLKATDSTLYKSVLTNSEGQFLFEAIPSGRYWLSVSKVGAKTAKQSIEVLQANLQVNEIHLQTEPKALGGVTVTARKPFLEQRVDKLVVNVENSATAAGGTALEVLQKVPGLIITSDNISMVGKPNVLILIDGRTTQYQDVTQLLKDMPANNIEKIEVITNPSAKYDASGGGVINIVLKRTANLGMNGNVSLTGGLGIYNKQKEGLHDNFYRLSPGFNLNYRKGSWNVFGGYSLLNRTYFDNSTFDRAIEENRFKQINREVGEITSHNYRLGADYVINKKNTVGVLLRGFYRTADEVVTNNTIQSKLSNGETVSSFETINREAIVRSNLSANVNWKHVFDSLGKELNIDADYAFFQLDNTGDISIHQANSISESNQNVDNPVRLGVFKLDYTHPFKNKAKMELGAKSTIASIDNGLMYLRNGIKDLRFSSEFLYNENVNAAYVNLQKSMKKWELMAGLRVEQTIAKGDSAGKKALNRNYIQAFPSAFANYKISKSMGAGLQYSKRVSRPSFQQQNPFVNVIDSLTYTRGNPLLKPQTTDAYKFTLSYNNQPFIGVSYNVTKDVIFENAPKQEGNLTYTTPENLARLDNLAIELNFPIKLGKKIEGFGSNQFIRNHYKADYLNGTYDKAKWNWMLYSQITYRPLPTLSFEVNGFYMTRFLNEFLILEPFGNINLGVQKTIWNKKGRISLNFSDMLYTNRTKGRLQYQEIDVALLEKNDSRSVRLTFNYSFGNQKLKAARNRSTGSDTEANRVKTN</sequence>
<evidence type="ECO:0000313" key="3">
    <source>
        <dbReference type="EMBL" id="ANE50334.1"/>
    </source>
</evidence>
<dbReference type="InterPro" id="IPR008969">
    <property type="entry name" value="CarboxyPept-like_regulatory"/>
</dbReference>
<feature type="domain" description="TonB-dependent receptor plug" evidence="1">
    <location>
        <begin position="131"/>
        <end position="212"/>
    </location>
</feature>
<accession>A0A172TTY0</accession>
<dbReference type="Proteomes" id="UP000077177">
    <property type="component" value="Chromosome"/>
</dbReference>
<reference evidence="4" key="1">
    <citation type="submission" date="2015-01" db="EMBL/GenBank/DDBJ databases">
        <title>Flavisolibacter sp./LCS9/ whole genome sequencing.</title>
        <authorList>
            <person name="Kim M.K."/>
            <person name="Srinivasan S."/>
            <person name="Lee J.-J."/>
        </authorList>
    </citation>
    <scope>NUCLEOTIDE SEQUENCE [LARGE SCALE GENOMIC DNA]</scope>
    <source>
        <strain evidence="4">LCS9</strain>
    </source>
</reference>
<dbReference type="Pfam" id="PF13620">
    <property type="entry name" value="CarboxypepD_reg"/>
    <property type="match status" value="1"/>
</dbReference>
<dbReference type="PANTHER" id="PTHR40980">
    <property type="entry name" value="PLUG DOMAIN-CONTAINING PROTEIN"/>
    <property type="match status" value="1"/>
</dbReference>
<dbReference type="SUPFAM" id="SSF56935">
    <property type="entry name" value="Porins"/>
    <property type="match status" value="1"/>
</dbReference>
<dbReference type="EMBL" id="CP011390">
    <property type="protein sequence ID" value="ANE50334.1"/>
    <property type="molecule type" value="Genomic_DNA"/>
</dbReference>
<dbReference type="OrthoDB" id="905812at2"/>
<dbReference type="STRING" id="1492898.SY85_07300"/>
<dbReference type="AlphaFoldDB" id="A0A172TTY0"/>
<dbReference type="InterPro" id="IPR013783">
    <property type="entry name" value="Ig-like_fold"/>
</dbReference>
<dbReference type="InterPro" id="IPR012910">
    <property type="entry name" value="Plug_dom"/>
</dbReference>
<protein>
    <recommendedName>
        <fullName evidence="5">TonB-dependent receptor</fullName>
    </recommendedName>
</protein>
<dbReference type="KEGG" id="fla:SY85_07300"/>
<dbReference type="Pfam" id="PF07715">
    <property type="entry name" value="Plug"/>
    <property type="match status" value="1"/>
</dbReference>
<dbReference type="InterPro" id="IPR041700">
    <property type="entry name" value="OMP_b-brl_3"/>
</dbReference>
<dbReference type="Gene3D" id="2.60.40.10">
    <property type="entry name" value="Immunoglobulins"/>
    <property type="match status" value="1"/>
</dbReference>
<dbReference type="InterPro" id="IPR037066">
    <property type="entry name" value="Plug_dom_sf"/>
</dbReference>
<feature type="domain" description="Outer membrane protein beta-barrel" evidence="2">
    <location>
        <begin position="377"/>
        <end position="767"/>
    </location>
</feature>
<organism evidence="3 4">
    <name type="scientific">Flavisolibacter tropicus</name>
    <dbReference type="NCBI Taxonomy" id="1492898"/>
    <lineage>
        <taxon>Bacteria</taxon>
        <taxon>Pseudomonadati</taxon>
        <taxon>Bacteroidota</taxon>
        <taxon>Chitinophagia</taxon>
        <taxon>Chitinophagales</taxon>
        <taxon>Chitinophagaceae</taxon>
        <taxon>Flavisolibacter</taxon>
    </lineage>
</organism>
<evidence type="ECO:0000313" key="4">
    <source>
        <dbReference type="Proteomes" id="UP000077177"/>
    </source>
</evidence>
<keyword evidence="4" id="KW-1185">Reference proteome</keyword>
<dbReference type="PANTHER" id="PTHR40980:SF4">
    <property type="entry name" value="TONB-DEPENDENT RECEPTOR-LIKE BETA-BARREL DOMAIN-CONTAINING PROTEIN"/>
    <property type="match status" value="1"/>
</dbReference>
<evidence type="ECO:0000259" key="1">
    <source>
        <dbReference type="Pfam" id="PF07715"/>
    </source>
</evidence>
<name>A0A172TTY0_9BACT</name>